<reference evidence="1 2" key="1">
    <citation type="journal article" date="2020" name="Nature">
        <title>Bacterial chemolithoautotrophy via manganese oxidation.</title>
        <authorList>
            <person name="Yu H."/>
            <person name="Leadbetter J.R."/>
        </authorList>
    </citation>
    <scope>NUCLEOTIDE SEQUENCE [LARGE SCALE GENOMIC DNA]</scope>
    <source>
        <strain evidence="1 2">Mn-1</strain>
    </source>
</reference>
<dbReference type="AlphaFoldDB" id="A0A7X6DQ46"/>
<organism evidence="1 2">
    <name type="scientific">Candidatus Manganitrophus noduliformans</name>
    <dbReference type="NCBI Taxonomy" id="2606439"/>
    <lineage>
        <taxon>Bacteria</taxon>
        <taxon>Pseudomonadati</taxon>
        <taxon>Nitrospirota</taxon>
        <taxon>Nitrospiria</taxon>
        <taxon>Candidatus Troglogloeales</taxon>
        <taxon>Candidatus Manganitrophaceae</taxon>
        <taxon>Candidatus Manganitrophus</taxon>
    </lineage>
</organism>
<proteinExistence type="predicted"/>
<dbReference type="Proteomes" id="UP000534783">
    <property type="component" value="Unassembled WGS sequence"/>
</dbReference>
<comment type="caution">
    <text evidence="1">The sequence shown here is derived from an EMBL/GenBank/DDBJ whole genome shotgun (WGS) entry which is preliminary data.</text>
</comment>
<dbReference type="RefSeq" id="WP_168059805.1">
    <property type="nucleotide sequence ID" value="NZ_VTOW01000002.1"/>
</dbReference>
<evidence type="ECO:0000313" key="1">
    <source>
        <dbReference type="EMBL" id="NKE71295.1"/>
    </source>
</evidence>
<keyword evidence="2" id="KW-1185">Reference proteome</keyword>
<gene>
    <name evidence="1" type="ORF">MNODULE_11155</name>
</gene>
<sequence>MEVKFLYELTNRMGCNLYEALREEDFEGIIERETEYYIEQSKVGGERREAFVEWLEGHLSARDWRKIKESVGCDDLSKWLLENPVREREEDLKRSYSENEIEFLTTTLTKTQSGVHLPLLWDHVDPADDADVSLGFGLISYPPVDENGHYIQTGNSRHLPGDVANRIKAVMEEANELAKKTGRGVGSPDPKDDLDRTIDEKIAFLYREASSLSKKTVLSLIRIEGFYCGIHGGTVKYERPIPRSEVLACPSCNHPVCPFCANCYEKDPATIEEAKAYLASCEEISGMAYCGHCGDWGEEWMLRFLRLKKCPIPQEYENYKPAPRSVRFVATNRVASLPDCSRILESVSRTFAKGISGIIHYPHSTGEIWGIPERHPEGWIVTLCYPEER</sequence>
<name>A0A7X6DQ46_9BACT</name>
<dbReference type="EMBL" id="VTOW01000002">
    <property type="protein sequence ID" value="NKE71295.1"/>
    <property type="molecule type" value="Genomic_DNA"/>
</dbReference>
<accession>A0A7X6DQ46</accession>
<evidence type="ECO:0000313" key="2">
    <source>
        <dbReference type="Proteomes" id="UP000534783"/>
    </source>
</evidence>
<protein>
    <submittedName>
        <fullName evidence="1">Uncharacterized protein</fullName>
    </submittedName>
</protein>